<dbReference type="GO" id="GO:0016740">
    <property type="term" value="F:transferase activity"/>
    <property type="evidence" value="ECO:0007669"/>
    <property type="project" value="UniProtKB-KW"/>
</dbReference>
<dbReference type="Proteomes" id="UP001500433">
    <property type="component" value="Unassembled WGS sequence"/>
</dbReference>
<keyword evidence="8" id="KW-1185">Reference proteome</keyword>
<keyword evidence="5" id="KW-0812">Transmembrane</keyword>
<evidence type="ECO:0000313" key="7">
    <source>
        <dbReference type="EMBL" id="GAA4898840.1"/>
    </source>
</evidence>
<dbReference type="SUPFAM" id="SSF53328">
    <property type="entry name" value="Formyltransferase"/>
    <property type="match status" value="1"/>
</dbReference>
<comment type="caution">
    <text evidence="7">The sequence shown here is derived from an EMBL/GenBank/DDBJ whole genome shotgun (WGS) entry which is preliminary data.</text>
</comment>
<evidence type="ECO:0000259" key="6">
    <source>
        <dbReference type="Pfam" id="PF00551"/>
    </source>
</evidence>
<evidence type="ECO:0000256" key="5">
    <source>
        <dbReference type="SAM" id="Phobius"/>
    </source>
</evidence>
<dbReference type="Pfam" id="PF00551">
    <property type="entry name" value="Formyl_trans_N"/>
    <property type="match status" value="1"/>
</dbReference>
<keyword evidence="4" id="KW-0658">Purine biosynthesis</keyword>
<dbReference type="PANTHER" id="PTHR43369:SF2">
    <property type="entry name" value="PHOSPHORIBOSYLGLYCINAMIDE FORMYLTRANSFERASE"/>
    <property type="match status" value="1"/>
</dbReference>
<accession>A0ABP9FBY8</accession>
<keyword evidence="3 7" id="KW-0808">Transferase</keyword>
<evidence type="ECO:0000313" key="8">
    <source>
        <dbReference type="Proteomes" id="UP001500433"/>
    </source>
</evidence>
<dbReference type="PANTHER" id="PTHR43369">
    <property type="entry name" value="PHOSPHORIBOSYLGLYCINAMIDE FORMYLTRANSFERASE"/>
    <property type="match status" value="1"/>
</dbReference>
<comment type="pathway">
    <text evidence="1">Purine metabolism; IMP biosynthesis via de novo pathway; N(2)-formyl-N(1)-(5-phospho-D-ribosyl)glycinamide from N(1)-(5-phospho-D-ribosyl)glycinamide (10-formyl THF route): step 1/1.</text>
</comment>
<keyword evidence="5" id="KW-0472">Membrane</keyword>
<reference evidence="8" key="1">
    <citation type="journal article" date="2019" name="Int. J. Syst. Evol. Microbiol.">
        <title>The Global Catalogue of Microorganisms (GCM) 10K type strain sequencing project: providing services to taxonomists for standard genome sequencing and annotation.</title>
        <authorList>
            <consortium name="The Broad Institute Genomics Platform"/>
            <consortium name="The Broad Institute Genome Sequencing Center for Infectious Disease"/>
            <person name="Wu L."/>
            <person name="Ma J."/>
        </authorList>
    </citation>
    <scope>NUCLEOTIDE SEQUENCE [LARGE SCALE GENOMIC DNA]</scope>
    <source>
        <strain evidence="8">JCM 18274</strain>
    </source>
</reference>
<name>A0ABP9FBY8_9FLAO</name>
<evidence type="ECO:0000256" key="3">
    <source>
        <dbReference type="ARBA" id="ARBA00022679"/>
    </source>
</evidence>
<dbReference type="Gene3D" id="3.40.50.170">
    <property type="entry name" value="Formyl transferase, N-terminal domain"/>
    <property type="match status" value="1"/>
</dbReference>
<protein>
    <recommendedName>
        <fullName evidence="2">phosphoribosylglycinamide formyltransferase 1</fullName>
        <ecNumber evidence="2">2.1.2.2</ecNumber>
    </recommendedName>
</protein>
<proteinExistence type="predicted"/>
<dbReference type="EC" id="2.1.2.2" evidence="2"/>
<sequence>MEKKIIMIVGDWYYPKMVYENLKAEFNIESIIIDKGEPTSKLLKRRIKKLGIIHVLGQLLFRLFAVSYINITSKRRFQDILDRNNIKESPFEAKKTNEVPSINSDAGRALLKKLNPDIVIIVTTRILSKKTLESIDAKFINIHSGMTPLYRGLHGAYWALINKDNNNCGVTVHLVDEGIDTGNILYQDTITDTITAKDNFMTYTYLQLAKALPLLKKAIKDIQSDNMKTKINSKESINNKLYYHPTLWFYLYNRWFKGVK</sequence>
<dbReference type="InterPro" id="IPR002376">
    <property type="entry name" value="Formyl_transf_N"/>
</dbReference>
<keyword evidence="5" id="KW-1133">Transmembrane helix</keyword>
<gene>
    <name evidence="7" type="ORF">GCM10023311_24980</name>
</gene>
<dbReference type="InterPro" id="IPR036477">
    <property type="entry name" value="Formyl_transf_N_sf"/>
</dbReference>
<evidence type="ECO:0000256" key="1">
    <source>
        <dbReference type="ARBA" id="ARBA00005054"/>
    </source>
</evidence>
<feature type="domain" description="Formyl transferase N-terminal" evidence="6">
    <location>
        <begin position="83"/>
        <end position="191"/>
    </location>
</feature>
<evidence type="ECO:0000256" key="2">
    <source>
        <dbReference type="ARBA" id="ARBA00012254"/>
    </source>
</evidence>
<evidence type="ECO:0000256" key="4">
    <source>
        <dbReference type="ARBA" id="ARBA00022755"/>
    </source>
</evidence>
<organism evidence="7 8">
    <name type="scientific">Flaviramulus aquimarinus</name>
    <dbReference type="NCBI Taxonomy" id="1170456"/>
    <lineage>
        <taxon>Bacteria</taxon>
        <taxon>Pseudomonadati</taxon>
        <taxon>Bacteroidota</taxon>
        <taxon>Flavobacteriia</taxon>
        <taxon>Flavobacteriales</taxon>
        <taxon>Flavobacteriaceae</taxon>
        <taxon>Flaviramulus</taxon>
    </lineage>
</organism>
<dbReference type="EMBL" id="BAABJH010000006">
    <property type="protein sequence ID" value="GAA4898840.1"/>
    <property type="molecule type" value="Genomic_DNA"/>
</dbReference>
<dbReference type="RefSeq" id="WP_345274489.1">
    <property type="nucleotide sequence ID" value="NZ_BAABJH010000006.1"/>
</dbReference>
<feature type="transmembrane region" description="Helical" evidence="5">
    <location>
        <begin position="50"/>
        <end position="71"/>
    </location>
</feature>
<dbReference type="CDD" id="cd08653">
    <property type="entry name" value="FMT_core_like_3"/>
    <property type="match status" value="1"/>
</dbReference>